<feature type="compositionally biased region" description="Basic and acidic residues" evidence="1">
    <location>
        <begin position="339"/>
        <end position="348"/>
    </location>
</feature>
<feature type="region of interest" description="Disordered" evidence="1">
    <location>
        <begin position="339"/>
        <end position="380"/>
    </location>
</feature>
<name>A0A1Y1I255_KLENI</name>
<gene>
    <name evidence="2" type="ORF">KFL_001040110</name>
</gene>
<evidence type="ECO:0000313" key="3">
    <source>
        <dbReference type="Proteomes" id="UP000054558"/>
    </source>
</evidence>
<keyword evidence="3" id="KW-1185">Reference proteome</keyword>
<organism evidence="2 3">
    <name type="scientific">Klebsormidium nitens</name>
    <name type="common">Green alga</name>
    <name type="synonym">Ulothrix nitens</name>
    <dbReference type="NCBI Taxonomy" id="105231"/>
    <lineage>
        <taxon>Eukaryota</taxon>
        <taxon>Viridiplantae</taxon>
        <taxon>Streptophyta</taxon>
        <taxon>Klebsormidiophyceae</taxon>
        <taxon>Klebsormidiales</taxon>
        <taxon>Klebsormidiaceae</taxon>
        <taxon>Klebsormidium</taxon>
    </lineage>
</organism>
<protein>
    <submittedName>
        <fullName evidence="2">Uncharacterized protein</fullName>
    </submittedName>
</protein>
<dbReference type="Proteomes" id="UP000054558">
    <property type="component" value="Unassembled WGS sequence"/>
</dbReference>
<proteinExistence type="predicted"/>
<dbReference type="OrthoDB" id="2019884at2759"/>
<dbReference type="AlphaFoldDB" id="A0A1Y1I255"/>
<sequence>MAHWLPPADEGRVPGYSGYVPGMKNHLIGKRYAEASRRAAEASDVLKEGRNPGGMTTLVDNRPQGRDFLYAQEQQPLSPGSIGGPILKSVPSASLPEMSYRERPLQTRKQAFEDLPTEVTEGKNKVPGYTGHQHGAQHIYGTSYGHVTRKLTEAGEHAEPKLATVSLRAMEYADDRPTGVKSLDESKVPGYLGYVPAKNHVYAKTYGKATALAHKAEGVMREGGNASTMAELVDARPQGRVDMYAQAQPNAGEPQPLILAQKGDHSRDQFVHTKDYKVREPITADIAEVMEGRHHVSGYTGHVHGKQHIYAESYGKATRQLNAQLDKTTTPLDVLNYADDRPQTRRFDTATGHSPWAPKASLRSPGDRPESGRNIIPRSI</sequence>
<dbReference type="EMBL" id="DF237053">
    <property type="protein sequence ID" value="GAQ82208.1"/>
    <property type="molecule type" value="Genomic_DNA"/>
</dbReference>
<accession>A0A1Y1I255</accession>
<dbReference type="OMA" id="VMQAKHH"/>
<dbReference type="PANTHER" id="PTHR22146">
    <property type="entry name" value="CAT EYE SYNDROME CRITICAL REGION PROTEIN 6"/>
    <property type="match status" value="1"/>
</dbReference>
<evidence type="ECO:0000256" key="1">
    <source>
        <dbReference type="SAM" id="MobiDB-lite"/>
    </source>
</evidence>
<reference evidence="2 3" key="1">
    <citation type="journal article" date="2014" name="Nat. Commun.">
        <title>Klebsormidium flaccidum genome reveals primary factors for plant terrestrial adaptation.</title>
        <authorList>
            <person name="Hori K."/>
            <person name="Maruyama F."/>
            <person name="Fujisawa T."/>
            <person name="Togashi T."/>
            <person name="Yamamoto N."/>
            <person name="Seo M."/>
            <person name="Sato S."/>
            <person name="Yamada T."/>
            <person name="Mori H."/>
            <person name="Tajima N."/>
            <person name="Moriyama T."/>
            <person name="Ikeuchi M."/>
            <person name="Watanabe M."/>
            <person name="Wada H."/>
            <person name="Kobayashi K."/>
            <person name="Saito M."/>
            <person name="Masuda T."/>
            <person name="Sasaki-Sekimoto Y."/>
            <person name="Mashiguchi K."/>
            <person name="Awai K."/>
            <person name="Shimojima M."/>
            <person name="Masuda S."/>
            <person name="Iwai M."/>
            <person name="Nobusawa T."/>
            <person name="Narise T."/>
            <person name="Kondo S."/>
            <person name="Saito H."/>
            <person name="Sato R."/>
            <person name="Murakawa M."/>
            <person name="Ihara Y."/>
            <person name="Oshima-Yamada Y."/>
            <person name="Ohtaka K."/>
            <person name="Satoh M."/>
            <person name="Sonobe K."/>
            <person name="Ishii M."/>
            <person name="Ohtani R."/>
            <person name="Kanamori-Sato M."/>
            <person name="Honoki R."/>
            <person name="Miyazaki D."/>
            <person name="Mochizuki H."/>
            <person name="Umetsu J."/>
            <person name="Higashi K."/>
            <person name="Shibata D."/>
            <person name="Kamiya Y."/>
            <person name="Sato N."/>
            <person name="Nakamura Y."/>
            <person name="Tabata S."/>
            <person name="Ida S."/>
            <person name="Kurokawa K."/>
            <person name="Ohta H."/>
        </authorList>
    </citation>
    <scope>NUCLEOTIDE SEQUENCE [LARGE SCALE GENOMIC DNA]</scope>
    <source>
        <strain evidence="2 3">NIES-2285</strain>
    </source>
</reference>
<evidence type="ECO:0000313" key="2">
    <source>
        <dbReference type="EMBL" id="GAQ82208.1"/>
    </source>
</evidence>
<dbReference type="PANTHER" id="PTHR22146:SF8">
    <property type="entry name" value="PROTEIN FAM166B"/>
    <property type="match status" value="1"/>
</dbReference>